<dbReference type="STRING" id="75913.A0A0K0F563"/>
<dbReference type="Pfam" id="PF21530">
    <property type="entry name" value="Pif1_2B_dom"/>
    <property type="match status" value="1"/>
</dbReference>
<dbReference type="PANTHER" id="PTHR10492">
    <property type="match status" value="1"/>
</dbReference>
<dbReference type="PANTHER" id="PTHR10492:SF57">
    <property type="entry name" value="ATP-DEPENDENT DNA HELICASE"/>
    <property type="match status" value="1"/>
</dbReference>
<organism evidence="2 3">
    <name type="scientific">Strongyloides venezuelensis</name>
    <name type="common">Threadworm</name>
    <dbReference type="NCBI Taxonomy" id="75913"/>
    <lineage>
        <taxon>Eukaryota</taxon>
        <taxon>Metazoa</taxon>
        <taxon>Ecdysozoa</taxon>
        <taxon>Nematoda</taxon>
        <taxon>Chromadorea</taxon>
        <taxon>Rhabditida</taxon>
        <taxon>Tylenchina</taxon>
        <taxon>Panagrolaimomorpha</taxon>
        <taxon>Strongyloidoidea</taxon>
        <taxon>Strongyloididae</taxon>
        <taxon>Strongyloides</taxon>
    </lineage>
</organism>
<feature type="domain" description="DNA helicase Pif1-like 2B" evidence="1">
    <location>
        <begin position="113"/>
        <end position="155"/>
    </location>
</feature>
<accession>A0A0K0F563</accession>
<evidence type="ECO:0000313" key="2">
    <source>
        <dbReference type="Proteomes" id="UP000035680"/>
    </source>
</evidence>
<reference evidence="2" key="1">
    <citation type="submission" date="2014-07" db="EMBL/GenBank/DDBJ databases">
        <authorList>
            <person name="Martin A.A"/>
            <person name="De Silva N."/>
        </authorList>
    </citation>
    <scope>NUCLEOTIDE SEQUENCE</scope>
</reference>
<dbReference type="InterPro" id="IPR027417">
    <property type="entry name" value="P-loop_NTPase"/>
</dbReference>
<name>A0A0K0F563_STRVS</name>
<dbReference type="InterPro" id="IPR049163">
    <property type="entry name" value="Pif1-like_2B_dom"/>
</dbReference>
<dbReference type="SUPFAM" id="SSF52540">
    <property type="entry name" value="P-loop containing nucleoside triphosphate hydrolases"/>
    <property type="match status" value="1"/>
</dbReference>
<proteinExistence type="predicted"/>
<evidence type="ECO:0000259" key="1">
    <source>
        <dbReference type="Pfam" id="PF21530"/>
    </source>
</evidence>
<sequence length="158" mass="17946">MRIKEDEIDFAKWILDIGDDDFQKNKIDEVDLPLNIQSTGNLANDIFRAKNESILEKSNHAILAPTNVIVESINNKVLNTLLGDVDKVFSTDSIRKDLDTNKNYYNMLIKNINQLTPSGLPPYVLNLKIKVVIIVLRNLNIKEGLCNGTRLRIIKISK</sequence>
<reference evidence="3" key="2">
    <citation type="submission" date="2015-08" db="UniProtKB">
        <authorList>
            <consortium name="WormBaseParasite"/>
        </authorList>
    </citation>
    <scope>IDENTIFICATION</scope>
</reference>
<evidence type="ECO:0000313" key="3">
    <source>
        <dbReference type="WBParaSite" id="SVE_0395300.1"/>
    </source>
</evidence>
<dbReference type="WBParaSite" id="SVE_0395300.1">
    <property type="protein sequence ID" value="SVE_0395300.1"/>
    <property type="gene ID" value="SVE_0395300"/>
</dbReference>
<keyword evidence="2" id="KW-1185">Reference proteome</keyword>
<dbReference type="Proteomes" id="UP000035680">
    <property type="component" value="Unassembled WGS sequence"/>
</dbReference>
<dbReference type="AlphaFoldDB" id="A0A0K0F563"/>
<protein>
    <submittedName>
        <fullName evidence="3">ATP-dependent DNA helicase</fullName>
    </submittedName>
</protein>